<keyword evidence="9" id="KW-1133">Transmembrane helix</keyword>
<dbReference type="PROSITE" id="PS50902">
    <property type="entry name" value="FLAVODOXIN_LIKE"/>
    <property type="match status" value="1"/>
</dbReference>
<dbReference type="PRINTS" id="PR00369">
    <property type="entry name" value="FLAVODOXIN"/>
</dbReference>
<dbReference type="Gene3D" id="1.20.990.10">
    <property type="entry name" value="NADPH-cytochrome p450 Reductase, Chain A, domain 3"/>
    <property type="match status" value="1"/>
</dbReference>
<dbReference type="GO" id="GO:0050660">
    <property type="term" value="F:flavin adenine dinucleotide binding"/>
    <property type="evidence" value="ECO:0007669"/>
    <property type="project" value="TreeGrafter"/>
</dbReference>
<dbReference type="InterPro" id="IPR008254">
    <property type="entry name" value="Flavodoxin/NO_synth"/>
</dbReference>
<dbReference type="Pfam" id="PF00258">
    <property type="entry name" value="Flavodoxin_1"/>
    <property type="match status" value="1"/>
</dbReference>
<dbReference type="PRINTS" id="PR00371">
    <property type="entry name" value="FPNCR"/>
</dbReference>
<feature type="signal peptide" evidence="13">
    <location>
        <begin position="1"/>
        <end position="17"/>
    </location>
</feature>
<dbReference type="FunFam" id="1.20.990.10:FF:000001">
    <property type="entry name" value="NADPH--cytochrome P450 reductase"/>
    <property type="match status" value="1"/>
</dbReference>
<dbReference type="eggNOG" id="KOG1158">
    <property type="taxonomic scope" value="Eukaryota"/>
</dbReference>
<dbReference type="CDD" id="cd06204">
    <property type="entry name" value="CYPOR"/>
    <property type="match status" value="1"/>
</dbReference>
<evidence type="ECO:0000256" key="6">
    <source>
        <dbReference type="ARBA" id="ARBA00022824"/>
    </source>
</evidence>
<evidence type="ECO:0000259" key="15">
    <source>
        <dbReference type="PROSITE" id="PS51384"/>
    </source>
</evidence>
<comment type="similarity">
    <text evidence="12">In the C-terminal section; belongs to the flavoprotein pyridine nucleotide cytochrome reductase family.</text>
</comment>
<dbReference type="Pfam" id="PF00175">
    <property type="entry name" value="NAD_binding_1"/>
    <property type="match status" value="1"/>
</dbReference>
<comment type="subcellular location">
    <subcellularLocation>
        <location evidence="12">Endoplasmic reticulum membrane</location>
    </subcellularLocation>
</comment>
<protein>
    <recommendedName>
        <fullName evidence="12">NADPH--cytochrome P450 reductase</fullName>
        <ecNumber evidence="12">1.6.2.4</ecNumber>
    </recommendedName>
</protein>
<evidence type="ECO:0000313" key="17">
    <source>
        <dbReference type="Proteomes" id="UP000054560"/>
    </source>
</evidence>
<dbReference type="PANTHER" id="PTHR19384:SF17">
    <property type="entry name" value="NADPH--CYTOCHROME P450 REDUCTASE"/>
    <property type="match status" value="1"/>
</dbReference>
<dbReference type="SUPFAM" id="SSF63380">
    <property type="entry name" value="Riboflavin synthase domain-like"/>
    <property type="match status" value="1"/>
</dbReference>
<dbReference type="Gene3D" id="3.40.50.360">
    <property type="match status" value="1"/>
</dbReference>
<evidence type="ECO:0000256" key="1">
    <source>
        <dbReference type="ARBA" id="ARBA00001917"/>
    </source>
</evidence>
<dbReference type="InterPro" id="IPR023173">
    <property type="entry name" value="NADPH_Cyt_P450_Rdtase_alpha"/>
</dbReference>
<dbReference type="InterPro" id="IPR039261">
    <property type="entry name" value="FNR_nucleotide-bd"/>
</dbReference>
<dbReference type="SUPFAM" id="SSF52343">
    <property type="entry name" value="Ferredoxin reductase-like, C-terminal NADP-linked domain"/>
    <property type="match status" value="1"/>
</dbReference>
<dbReference type="InterPro" id="IPR017938">
    <property type="entry name" value="Riboflavin_synthase-like_b-brl"/>
</dbReference>
<dbReference type="PROSITE" id="PS51384">
    <property type="entry name" value="FAD_FR"/>
    <property type="match status" value="1"/>
</dbReference>
<evidence type="ECO:0000256" key="11">
    <source>
        <dbReference type="ARBA" id="ARBA00023136"/>
    </source>
</evidence>
<dbReference type="Gene3D" id="2.40.30.10">
    <property type="entry name" value="Translation factors"/>
    <property type="match status" value="1"/>
</dbReference>
<evidence type="ECO:0000256" key="10">
    <source>
        <dbReference type="ARBA" id="ARBA00023002"/>
    </source>
</evidence>
<evidence type="ECO:0000256" key="13">
    <source>
        <dbReference type="SAM" id="SignalP"/>
    </source>
</evidence>
<gene>
    <name evidence="16" type="ORF">SARC_08600</name>
</gene>
<dbReference type="Proteomes" id="UP000054560">
    <property type="component" value="Unassembled WGS sequence"/>
</dbReference>
<evidence type="ECO:0000256" key="9">
    <source>
        <dbReference type="ARBA" id="ARBA00022989"/>
    </source>
</evidence>
<sequence length="663" mass="75052">MVTLVLVVVASLAYLYYDKFVNKPKKPFELVSRSTGSDSKTNFSSGDSFVDKIKDEGINLLILYGSQTGTAEDFAARLSTEATLYGLKALPYDMEDCEAADLERMKECENAAIVLCLATYGEGDPTDNAIDFHQWLKDDGEGVSLEGVNYTVFALGNSTYEHYQAVGRLADKVLKRLGATQVCARGEGDDDKNIEEDFIKWKKGMFRSMCKQFNMEVPEGVENAVAARQYKLTEVNTAEKKVRVYEGEMGRHRSIPFPRTFVPDSKNPQMVRVKVNRELYKDKTRSCRHVELDISGTKIKYYAGDHVGIYPTNNTDLVLEMGRLLQVNLDAVLKLEPTEANASKRVPFPSPCTYRAAFAHYLDINQHPKPHQLRQMAQYAEGQDKEFLLHLASEKGAEEYNKWVLTECRTYAEVIKSLNTLNPPADLIIEIMPRLQPRYYSISSSNKAHPDSIHVTAVVVEYDTPTGRSVQGVCTSYLQNISCDDSYDLPEVPIFVRHSTFRLPKSISTPIVMIGPGTGLAPFRGFLQDREQDMLKLEGDDKLGKSMLFYGCRNRNEDYLYQEELEAFNASGVVDDLQVAFSRESAEKVYVSHLMKQHKKQIWDMLDQKGHIYVCGDARNMAKDVHQILHDLIVEHGGHSFEGAEKYIRDLQSRGRYAQDVWS</sequence>
<evidence type="ECO:0000256" key="4">
    <source>
        <dbReference type="ARBA" id="ARBA00022643"/>
    </source>
</evidence>
<dbReference type="EC" id="1.6.2.4" evidence="12"/>
<dbReference type="GO" id="GO:0003958">
    <property type="term" value="F:NADPH-hemoprotein reductase activity"/>
    <property type="evidence" value="ECO:0007669"/>
    <property type="project" value="UniProtKB-EC"/>
</dbReference>
<keyword evidence="6 12" id="KW-0256">Endoplasmic reticulum</keyword>
<dbReference type="RefSeq" id="XP_014152887.1">
    <property type="nucleotide sequence ID" value="XM_014297412.1"/>
</dbReference>
<comment type="cofactor">
    <cofactor evidence="2">
        <name>FAD</name>
        <dbReference type="ChEBI" id="CHEBI:57692"/>
    </cofactor>
</comment>
<evidence type="ECO:0000256" key="12">
    <source>
        <dbReference type="PIRNR" id="PIRNR000208"/>
    </source>
</evidence>
<keyword evidence="8 12" id="KW-0521">NADP</keyword>
<dbReference type="InterPro" id="IPR003097">
    <property type="entry name" value="CysJ-like_FAD-binding"/>
</dbReference>
<keyword evidence="4" id="KW-0288">FMN</keyword>
<dbReference type="FunFam" id="3.40.50.80:FF:000001">
    <property type="entry name" value="NADPH--cytochrome P450 reductase 1"/>
    <property type="match status" value="1"/>
</dbReference>
<comment type="function">
    <text evidence="12">This enzyme is required for electron transfer from NADP to cytochrome P450.</text>
</comment>
<dbReference type="PIRSF" id="PIRSF000208">
    <property type="entry name" value="P450R"/>
    <property type="match status" value="1"/>
</dbReference>
<evidence type="ECO:0000256" key="8">
    <source>
        <dbReference type="ARBA" id="ARBA00022857"/>
    </source>
</evidence>
<keyword evidence="7" id="KW-0274">FAD</keyword>
<dbReference type="GeneID" id="25909104"/>
<reference evidence="16 17" key="1">
    <citation type="submission" date="2011-02" db="EMBL/GenBank/DDBJ databases">
        <title>The Genome Sequence of Sphaeroforma arctica JP610.</title>
        <authorList>
            <consortium name="The Broad Institute Genome Sequencing Platform"/>
            <person name="Russ C."/>
            <person name="Cuomo C."/>
            <person name="Young S.K."/>
            <person name="Zeng Q."/>
            <person name="Gargeya S."/>
            <person name="Alvarado L."/>
            <person name="Berlin A."/>
            <person name="Chapman S.B."/>
            <person name="Chen Z."/>
            <person name="Freedman E."/>
            <person name="Gellesch M."/>
            <person name="Goldberg J."/>
            <person name="Griggs A."/>
            <person name="Gujja S."/>
            <person name="Heilman E."/>
            <person name="Heiman D."/>
            <person name="Howarth C."/>
            <person name="Mehta T."/>
            <person name="Neiman D."/>
            <person name="Pearson M."/>
            <person name="Roberts A."/>
            <person name="Saif S."/>
            <person name="Shea T."/>
            <person name="Shenoy N."/>
            <person name="Sisk P."/>
            <person name="Stolte C."/>
            <person name="Sykes S."/>
            <person name="White J."/>
            <person name="Yandava C."/>
            <person name="Burger G."/>
            <person name="Gray M.W."/>
            <person name="Holland P.W.H."/>
            <person name="King N."/>
            <person name="Lang F.B.F."/>
            <person name="Roger A.J."/>
            <person name="Ruiz-Trillo I."/>
            <person name="Haas B."/>
            <person name="Nusbaum C."/>
            <person name="Birren B."/>
        </authorList>
    </citation>
    <scope>NUCLEOTIDE SEQUENCE [LARGE SCALE GENOMIC DNA]</scope>
    <source>
        <strain evidence="16 17">JP610</strain>
    </source>
</reference>
<keyword evidence="11 12" id="KW-0472">Membrane</keyword>
<feature type="chain" id="PRO_5005538833" description="NADPH--cytochrome P450 reductase" evidence="13">
    <location>
        <begin position="18"/>
        <end position="663"/>
    </location>
</feature>
<dbReference type="GO" id="GO:0005829">
    <property type="term" value="C:cytosol"/>
    <property type="evidence" value="ECO:0007669"/>
    <property type="project" value="TreeGrafter"/>
</dbReference>
<dbReference type="InterPro" id="IPR001709">
    <property type="entry name" value="Flavoprot_Pyr_Nucl_cyt_Rdtase"/>
</dbReference>
<evidence type="ECO:0000256" key="5">
    <source>
        <dbReference type="ARBA" id="ARBA00022692"/>
    </source>
</evidence>
<organism evidence="16 17">
    <name type="scientific">Sphaeroforma arctica JP610</name>
    <dbReference type="NCBI Taxonomy" id="667725"/>
    <lineage>
        <taxon>Eukaryota</taxon>
        <taxon>Ichthyosporea</taxon>
        <taxon>Ichthyophonida</taxon>
        <taxon>Sphaeroforma</taxon>
    </lineage>
</organism>
<feature type="domain" description="Flavodoxin-like" evidence="14">
    <location>
        <begin position="60"/>
        <end position="206"/>
    </location>
</feature>
<keyword evidence="5" id="KW-0812">Transmembrane</keyword>
<proteinExistence type="inferred from homology"/>
<dbReference type="Pfam" id="PF00667">
    <property type="entry name" value="FAD_binding_1"/>
    <property type="match status" value="1"/>
</dbReference>
<dbReference type="PANTHER" id="PTHR19384">
    <property type="entry name" value="NITRIC OXIDE SYNTHASE-RELATED"/>
    <property type="match status" value="1"/>
</dbReference>
<dbReference type="InterPro" id="IPR029039">
    <property type="entry name" value="Flavoprotein-like_sf"/>
</dbReference>
<dbReference type="InterPro" id="IPR001094">
    <property type="entry name" value="Flavdoxin-like"/>
</dbReference>
<keyword evidence="3" id="KW-0285">Flavoprotein</keyword>
<accession>A0A0L0FQB9</accession>
<feature type="domain" description="FAD-binding FR-type" evidence="15">
    <location>
        <begin position="266"/>
        <end position="504"/>
    </location>
</feature>
<keyword evidence="10 12" id="KW-0560">Oxidoreductase</keyword>
<evidence type="ECO:0000256" key="2">
    <source>
        <dbReference type="ARBA" id="ARBA00001974"/>
    </source>
</evidence>
<name>A0A0L0FQB9_9EUKA</name>
<dbReference type="EMBL" id="KQ242384">
    <property type="protein sequence ID" value="KNC78985.1"/>
    <property type="molecule type" value="Genomic_DNA"/>
</dbReference>
<keyword evidence="17" id="KW-1185">Reference proteome</keyword>
<keyword evidence="13" id="KW-0732">Signal</keyword>
<dbReference type="InterPro" id="IPR023208">
    <property type="entry name" value="P450R"/>
</dbReference>
<evidence type="ECO:0000256" key="7">
    <source>
        <dbReference type="ARBA" id="ARBA00022827"/>
    </source>
</evidence>
<dbReference type="AlphaFoldDB" id="A0A0L0FQB9"/>
<dbReference type="SUPFAM" id="SSF52218">
    <property type="entry name" value="Flavoproteins"/>
    <property type="match status" value="1"/>
</dbReference>
<comment type="catalytic activity">
    <reaction evidence="12">
        <text>2 oxidized [cytochrome P450] + NADPH = 2 reduced [cytochrome P450] + NADP(+) + H(+)</text>
        <dbReference type="Rhea" id="RHEA:24040"/>
        <dbReference type="Rhea" id="RHEA-COMP:14627"/>
        <dbReference type="Rhea" id="RHEA-COMP:14628"/>
        <dbReference type="ChEBI" id="CHEBI:15378"/>
        <dbReference type="ChEBI" id="CHEBI:55376"/>
        <dbReference type="ChEBI" id="CHEBI:57783"/>
        <dbReference type="ChEBI" id="CHEBI:58349"/>
        <dbReference type="ChEBI" id="CHEBI:60344"/>
        <dbReference type="EC" id="1.6.2.4"/>
    </reaction>
</comment>
<dbReference type="GO" id="GO:0005789">
    <property type="term" value="C:endoplasmic reticulum membrane"/>
    <property type="evidence" value="ECO:0007669"/>
    <property type="project" value="UniProtKB-SubCell"/>
</dbReference>
<dbReference type="Gene3D" id="3.40.50.80">
    <property type="entry name" value="Nucleotide-binding domain of ferredoxin-NADP reductase (FNR) module"/>
    <property type="match status" value="1"/>
</dbReference>
<dbReference type="GO" id="GO:0010181">
    <property type="term" value="F:FMN binding"/>
    <property type="evidence" value="ECO:0007669"/>
    <property type="project" value="InterPro"/>
</dbReference>
<dbReference type="InterPro" id="IPR017927">
    <property type="entry name" value="FAD-bd_FR_type"/>
</dbReference>
<dbReference type="InterPro" id="IPR001433">
    <property type="entry name" value="OxRdtase_FAD/NAD-bd"/>
</dbReference>
<evidence type="ECO:0000259" key="14">
    <source>
        <dbReference type="PROSITE" id="PS50902"/>
    </source>
</evidence>
<comment type="cofactor">
    <cofactor evidence="1">
        <name>FMN</name>
        <dbReference type="ChEBI" id="CHEBI:58210"/>
    </cofactor>
</comment>
<dbReference type="OrthoDB" id="1856718at2759"/>
<dbReference type="STRING" id="667725.A0A0L0FQB9"/>
<evidence type="ECO:0000313" key="16">
    <source>
        <dbReference type="EMBL" id="KNC78985.1"/>
    </source>
</evidence>
<evidence type="ECO:0000256" key="3">
    <source>
        <dbReference type="ARBA" id="ARBA00022630"/>
    </source>
</evidence>